<protein>
    <submittedName>
        <fullName evidence="2">Sugar-specific transcriptional regulator TrmB</fullName>
    </submittedName>
</protein>
<dbReference type="Pfam" id="PF01978">
    <property type="entry name" value="TrmB"/>
    <property type="match status" value="1"/>
</dbReference>
<evidence type="ECO:0000313" key="2">
    <source>
        <dbReference type="EMBL" id="TCO41288.1"/>
    </source>
</evidence>
<comment type="caution">
    <text evidence="2">The sequence shown here is derived from an EMBL/GenBank/DDBJ whole genome shotgun (WGS) entry which is preliminary data.</text>
</comment>
<dbReference type="RefSeq" id="WP_131996145.1">
    <property type="nucleotide sequence ID" value="NZ_JACGXM010000004.1"/>
</dbReference>
<dbReference type="InterPro" id="IPR002831">
    <property type="entry name" value="Tscrpt_reg_TrmB_N"/>
</dbReference>
<dbReference type="PANTHER" id="PTHR34293:SF1">
    <property type="entry name" value="HTH-TYPE TRANSCRIPTIONAL REGULATOR TRMBL2"/>
    <property type="match status" value="1"/>
</dbReference>
<reference evidence="2 3" key="1">
    <citation type="journal article" date="2015" name="Stand. Genomic Sci.">
        <title>Genomic Encyclopedia of Bacterial and Archaeal Type Strains, Phase III: the genomes of soil and plant-associated and newly described type strains.</title>
        <authorList>
            <person name="Whitman W.B."/>
            <person name="Woyke T."/>
            <person name="Klenk H.P."/>
            <person name="Zhou Y."/>
            <person name="Lilburn T.G."/>
            <person name="Beck B.J."/>
            <person name="De Vos P."/>
            <person name="Vandamme P."/>
            <person name="Eisen J.A."/>
            <person name="Garrity G."/>
            <person name="Hugenholtz P."/>
            <person name="Kyrpides N.C."/>
        </authorList>
    </citation>
    <scope>NUCLEOTIDE SEQUENCE [LARGE SCALE GENOMIC DNA]</scope>
    <source>
        <strain evidence="2 3">A3</strain>
    </source>
</reference>
<dbReference type="EMBL" id="SLWQ01000003">
    <property type="protein sequence ID" value="TCO41288.1"/>
    <property type="molecule type" value="Genomic_DNA"/>
</dbReference>
<evidence type="ECO:0000259" key="1">
    <source>
        <dbReference type="Pfam" id="PF01978"/>
    </source>
</evidence>
<dbReference type="SUPFAM" id="SSF46894">
    <property type="entry name" value="C-terminal effector domain of the bipartite response regulators"/>
    <property type="match status" value="1"/>
</dbReference>
<gene>
    <name evidence="2" type="ORF">EV148_103208</name>
</gene>
<dbReference type="GO" id="GO:0006355">
    <property type="term" value="P:regulation of DNA-templated transcription"/>
    <property type="evidence" value="ECO:0007669"/>
    <property type="project" value="InterPro"/>
</dbReference>
<dbReference type="AlphaFoldDB" id="A0A4R2ICP8"/>
<proteinExistence type="predicted"/>
<dbReference type="InterPro" id="IPR051797">
    <property type="entry name" value="TrmB-like"/>
</dbReference>
<dbReference type="SUPFAM" id="SSF46785">
    <property type="entry name" value="Winged helix' DNA-binding domain"/>
    <property type="match status" value="1"/>
</dbReference>
<dbReference type="OrthoDB" id="5932488at2"/>
<sequence>MPSRPVSSTATRPALEVMGVGALEERAYRLLLRHEGLSSAELARRLGLASRRIAGVLRALGEKGMVSHTPDRPPRYFAAPPDVAVEALIAASQREEEQRQRRARAAIATLGAAGAGAVVRDGRLVEILSPSATAQLFVHMHRTVREELLSLTRAPMLVSNVDEPDHLLFEALSRGVRCRALIDSDLLSMPGWTEHMRDNAARGEECRIAASLPFKLVIADRRMAIIPLDLGRPGGPVLLVRPSSLLDALCEIFEMLWRAATPYTVAPDADAGARDALLSLLTSGLNDKAIQLELGISHRTLARRISALMKELGAATRCQLGFLAAQRAAAHR</sequence>
<dbReference type="Proteomes" id="UP000294862">
    <property type="component" value="Unassembled WGS sequence"/>
</dbReference>
<dbReference type="PANTHER" id="PTHR34293">
    <property type="entry name" value="HTH-TYPE TRANSCRIPTIONAL REGULATOR TRMBL2"/>
    <property type="match status" value="1"/>
</dbReference>
<keyword evidence="3" id="KW-1185">Reference proteome</keyword>
<dbReference type="Gene3D" id="1.10.10.10">
    <property type="entry name" value="Winged helix-like DNA-binding domain superfamily/Winged helix DNA-binding domain"/>
    <property type="match status" value="2"/>
</dbReference>
<dbReference type="InterPro" id="IPR036388">
    <property type="entry name" value="WH-like_DNA-bd_sf"/>
</dbReference>
<accession>A0A4R2ICP8</accession>
<name>A0A4R2ICP8_9GAMM</name>
<dbReference type="InterPro" id="IPR016032">
    <property type="entry name" value="Sig_transdc_resp-reg_C-effctor"/>
</dbReference>
<feature type="domain" description="Transcription regulator TrmB N-terminal" evidence="1">
    <location>
        <begin position="15"/>
        <end position="81"/>
    </location>
</feature>
<organism evidence="2 3">
    <name type="scientific">Dokdonella fugitiva</name>
    <dbReference type="NCBI Taxonomy" id="328517"/>
    <lineage>
        <taxon>Bacteria</taxon>
        <taxon>Pseudomonadati</taxon>
        <taxon>Pseudomonadota</taxon>
        <taxon>Gammaproteobacteria</taxon>
        <taxon>Lysobacterales</taxon>
        <taxon>Rhodanobacteraceae</taxon>
        <taxon>Dokdonella</taxon>
    </lineage>
</organism>
<evidence type="ECO:0000313" key="3">
    <source>
        <dbReference type="Proteomes" id="UP000294862"/>
    </source>
</evidence>
<dbReference type="InterPro" id="IPR036390">
    <property type="entry name" value="WH_DNA-bd_sf"/>
</dbReference>
<dbReference type="GO" id="GO:0003677">
    <property type="term" value="F:DNA binding"/>
    <property type="evidence" value="ECO:0007669"/>
    <property type="project" value="InterPro"/>
</dbReference>